<comment type="caution">
    <text evidence="8">The sequence shown here is derived from an EMBL/GenBank/DDBJ whole genome shotgun (WGS) entry which is preliminary data.</text>
</comment>
<dbReference type="Pfam" id="PF10501">
    <property type="entry name" value="Ribosomal_L50"/>
    <property type="match status" value="1"/>
</dbReference>
<keyword evidence="5" id="KW-0687">Ribonucleoprotein</keyword>
<name>A0AAV8VQG1_9CUCU</name>
<organism evidence="8 9">
    <name type="scientific">Exocentrus adspersus</name>
    <dbReference type="NCBI Taxonomy" id="1586481"/>
    <lineage>
        <taxon>Eukaryota</taxon>
        <taxon>Metazoa</taxon>
        <taxon>Ecdysozoa</taxon>
        <taxon>Arthropoda</taxon>
        <taxon>Hexapoda</taxon>
        <taxon>Insecta</taxon>
        <taxon>Pterygota</taxon>
        <taxon>Neoptera</taxon>
        <taxon>Endopterygota</taxon>
        <taxon>Coleoptera</taxon>
        <taxon>Polyphaga</taxon>
        <taxon>Cucujiformia</taxon>
        <taxon>Chrysomeloidea</taxon>
        <taxon>Cerambycidae</taxon>
        <taxon>Lamiinae</taxon>
        <taxon>Acanthocinini</taxon>
        <taxon>Exocentrus</taxon>
    </lineage>
</organism>
<evidence type="ECO:0000256" key="6">
    <source>
        <dbReference type="ARBA" id="ARBA00035183"/>
    </source>
</evidence>
<evidence type="ECO:0000256" key="3">
    <source>
        <dbReference type="ARBA" id="ARBA00022980"/>
    </source>
</evidence>
<dbReference type="EMBL" id="JANEYG010000045">
    <property type="protein sequence ID" value="KAJ8916085.1"/>
    <property type="molecule type" value="Genomic_DNA"/>
</dbReference>
<dbReference type="AlphaFoldDB" id="A0AAV8VQG1"/>
<proteinExistence type="inferred from homology"/>
<evidence type="ECO:0000256" key="1">
    <source>
        <dbReference type="ARBA" id="ARBA00004173"/>
    </source>
</evidence>
<dbReference type="PANTHER" id="PTHR31542">
    <property type="entry name" value="39A RIBOSOMAL PROTEIN L50, MITOCHONDRIAL"/>
    <property type="match status" value="1"/>
</dbReference>
<keyword evidence="3" id="KW-0689">Ribosomal protein</keyword>
<keyword evidence="9" id="KW-1185">Reference proteome</keyword>
<evidence type="ECO:0000256" key="5">
    <source>
        <dbReference type="ARBA" id="ARBA00023274"/>
    </source>
</evidence>
<evidence type="ECO:0000313" key="8">
    <source>
        <dbReference type="EMBL" id="KAJ8916085.1"/>
    </source>
</evidence>
<reference evidence="8 9" key="1">
    <citation type="journal article" date="2023" name="Insect Mol. Biol.">
        <title>Genome sequencing provides insights into the evolution of gene families encoding plant cell wall-degrading enzymes in longhorned beetles.</title>
        <authorList>
            <person name="Shin N.R."/>
            <person name="Okamura Y."/>
            <person name="Kirsch R."/>
            <person name="Pauchet Y."/>
        </authorList>
    </citation>
    <scope>NUCLEOTIDE SEQUENCE [LARGE SCALE GENOMIC DNA]</scope>
    <source>
        <strain evidence="8">EAD_L_NR</strain>
    </source>
</reference>
<dbReference type="PANTHER" id="PTHR31542:SF1">
    <property type="entry name" value="LARGE RIBOSOMAL SUBUNIT PROTEIN ML50"/>
    <property type="match status" value="1"/>
</dbReference>
<keyword evidence="4" id="KW-0496">Mitochondrion</keyword>
<dbReference type="InterPro" id="IPR018305">
    <property type="entry name" value="Ribosomal_m50"/>
</dbReference>
<sequence>MAAFMRHGVYKTGQLISPKTVLTSSYATKAEKRKGLDRKVGPKIDSRAQSLAAKGFLRAQKEYIPPPDVHSRLESIFKSVVNQTADETKLDEINQRFKVLAACANDFGHCIPNSLLHTVETLGDVRKFYNTPIDVRTPLDRMRTMDLPENLHIPILCLMVKQHLMKVLQ</sequence>
<comment type="similarity">
    <text evidence="2">Belongs to the mitochondrion-specific ribosomal protein mL50 family.</text>
</comment>
<dbReference type="Proteomes" id="UP001159042">
    <property type="component" value="Unassembled WGS sequence"/>
</dbReference>
<evidence type="ECO:0000313" key="9">
    <source>
        <dbReference type="Proteomes" id="UP001159042"/>
    </source>
</evidence>
<evidence type="ECO:0000256" key="2">
    <source>
        <dbReference type="ARBA" id="ARBA00008860"/>
    </source>
</evidence>
<comment type="subcellular location">
    <subcellularLocation>
        <location evidence="1">Mitochondrion</location>
    </subcellularLocation>
</comment>
<dbReference type="GO" id="GO:0005762">
    <property type="term" value="C:mitochondrial large ribosomal subunit"/>
    <property type="evidence" value="ECO:0007669"/>
    <property type="project" value="TreeGrafter"/>
</dbReference>
<protein>
    <recommendedName>
        <fullName evidence="6">Large ribosomal subunit protein mL50</fullName>
    </recommendedName>
    <alternativeName>
        <fullName evidence="7">39S ribosomal protein L50, mitochondrial</fullName>
    </alternativeName>
</protein>
<evidence type="ECO:0000256" key="7">
    <source>
        <dbReference type="ARBA" id="ARBA00035398"/>
    </source>
</evidence>
<gene>
    <name evidence="8" type="ORF">NQ315_004451</name>
</gene>
<evidence type="ECO:0000256" key="4">
    <source>
        <dbReference type="ARBA" id="ARBA00023128"/>
    </source>
</evidence>
<accession>A0AAV8VQG1</accession>